<dbReference type="Proteomes" id="UP000694565">
    <property type="component" value="Unplaced"/>
</dbReference>
<reference evidence="1" key="2">
    <citation type="submission" date="2025-09" db="UniProtKB">
        <authorList>
            <consortium name="Ensembl"/>
        </authorList>
    </citation>
    <scope>IDENTIFICATION</scope>
</reference>
<accession>A0A8C2XH95</accession>
<dbReference type="AlphaFoldDB" id="A0A8C2XH95"/>
<name>A0A8C2XH95_CYCLU</name>
<keyword evidence="2" id="KW-1185">Reference proteome</keyword>
<evidence type="ECO:0000313" key="2">
    <source>
        <dbReference type="Proteomes" id="UP000694565"/>
    </source>
</evidence>
<dbReference type="Ensembl" id="ENSCLMT00005015990.1">
    <property type="protein sequence ID" value="ENSCLMP00005015032.1"/>
    <property type="gene ID" value="ENSCLMG00005007873.1"/>
</dbReference>
<organism evidence="1 2">
    <name type="scientific">Cyclopterus lumpus</name>
    <name type="common">Lumpsucker</name>
    <dbReference type="NCBI Taxonomy" id="8103"/>
    <lineage>
        <taxon>Eukaryota</taxon>
        <taxon>Metazoa</taxon>
        <taxon>Chordata</taxon>
        <taxon>Craniata</taxon>
        <taxon>Vertebrata</taxon>
        <taxon>Euteleostomi</taxon>
        <taxon>Actinopterygii</taxon>
        <taxon>Neopterygii</taxon>
        <taxon>Teleostei</taxon>
        <taxon>Neoteleostei</taxon>
        <taxon>Acanthomorphata</taxon>
        <taxon>Eupercaria</taxon>
        <taxon>Perciformes</taxon>
        <taxon>Cottioidei</taxon>
        <taxon>Cottales</taxon>
        <taxon>Cyclopteridae</taxon>
        <taxon>Cyclopterus</taxon>
    </lineage>
</organism>
<proteinExistence type="predicted"/>
<protein>
    <submittedName>
        <fullName evidence="1">Uncharacterized protein</fullName>
    </submittedName>
</protein>
<reference evidence="1" key="1">
    <citation type="submission" date="2025-08" db="UniProtKB">
        <authorList>
            <consortium name="Ensembl"/>
        </authorList>
    </citation>
    <scope>IDENTIFICATION</scope>
</reference>
<evidence type="ECO:0000313" key="1">
    <source>
        <dbReference type="Ensembl" id="ENSCLMP00005015032.1"/>
    </source>
</evidence>
<sequence>KHRHTHTHSHTHMSDQVTHRAKKVRRYWVISCGKRWINYLNYLSVMKMKYKFCRSTHRLTEHVLHAACIDPVLVSLHVHTFTHSHIHTCTYHDSRSGLRRHCDLEG</sequence>